<keyword evidence="2 6" id="KW-0378">Hydrolase</keyword>
<evidence type="ECO:0000256" key="5">
    <source>
        <dbReference type="ARBA" id="ARBA00034923"/>
    </source>
</evidence>
<evidence type="ECO:0000256" key="4">
    <source>
        <dbReference type="ARBA" id="ARBA00022840"/>
    </source>
</evidence>
<evidence type="ECO:0000259" key="7">
    <source>
        <dbReference type="PROSITE" id="PS51198"/>
    </source>
</evidence>
<evidence type="ECO:0000313" key="9">
    <source>
        <dbReference type="Proteomes" id="UP000831485"/>
    </source>
</evidence>
<reference evidence="8" key="1">
    <citation type="submission" date="2022-04" db="EMBL/GenBank/DDBJ databases">
        <authorList>
            <person name="Liu G."/>
        </authorList>
    </citation>
    <scope>NUCLEOTIDE SEQUENCE</scope>
    <source>
        <strain evidence="8">RG22</strain>
    </source>
</reference>
<name>A0ABY4L9Y1_9BACT</name>
<protein>
    <recommendedName>
        <fullName evidence="5">DNA 3'-5' helicase II</fullName>
    </recommendedName>
</protein>
<dbReference type="InterPro" id="IPR000212">
    <property type="entry name" value="DNA_helicase_UvrD/REP"/>
</dbReference>
<dbReference type="InterPro" id="IPR014016">
    <property type="entry name" value="UvrD-like_ATP-bd"/>
</dbReference>
<dbReference type="PANTHER" id="PTHR11070">
    <property type="entry name" value="UVRD / RECB / PCRA DNA HELICASE FAMILY MEMBER"/>
    <property type="match status" value="1"/>
</dbReference>
<sequence length="765" mass="85588">MRFICIELSAIEVIIQDRNMQSTEFGPGKALCEIVSSKYEIVEPTYVAKLLFIPHKDGLYCVGPRPNNNKAFIIDLISCNPFASTIQNNLIILQKVLRTAIKIWDSLSLSASEHAITGTKMVVFPFNIGSASKLRATIERIREDVKDHIDHLLLYRCATDEGGGASEQPLLGTFNLAYTGLNEAIEISGSKVRGGSTEAKEIVGVVELLESPPTNIPMSIPFTAWEYFLTETQKKFVYSLVGGPSRLAGPAGTGKTLCLLLRCIYNLQQALEAHKECHVIFITHSVATKKAITDKIKVLDPELFIEKDKNYSPQSLLVTTLQEWCASKVSQGIQDLEFLDKDALESKELQMLYINEAYSQTKIKSFESYKPLLSSEFVSFLESEEEWVICEMLQHEIAVVIKGRAGENFEEYKSIPHLKYNLPLKTDSDKGFVFNIYNEYQKRLTSIGQFDTDDITLTTLAQLDTPIWRRRRATEGYDLVFLDETHLFNINELSVVHYLTKNPSLPPPIAYSIDKAQAVGDRGLQGNCIDRGLIPDSFDGHIEYETMRSVFRSSPQIVNLAFAVTSAAANLFTNFENPLEVVDFTFTVDEEKKARVPVYYEFQNDNEITEGAVQIAELMAAELGTRKSNIAIVAFSHQLLKDITAFARIKNKPLEVLKQRGDLETVNRAASSGRFIVTEPDYVGGLEFEGVVLVGVDKGRVPPSSGLKTSDSKHFLRYLFHNHLYVAITRAKYQVSMICSAERGISEALAPAITNKLIEKGTFSK</sequence>
<evidence type="ECO:0000256" key="2">
    <source>
        <dbReference type="ARBA" id="ARBA00022801"/>
    </source>
</evidence>
<dbReference type="EMBL" id="CP096574">
    <property type="protein sequence ID" value="UPU34779.1"/>
    <property type="molecule type" value="Genomic_DNA"/>
</dbReference>
<keyword evidence="1 6" id="KW-0547">Nucleotide-binding</keyword>
<keyword evidence="3 6" id="KW-0347">Helicase</keyword>
<evidence type="ECO:0000313" key="8">
    <source>
        <dbReference type="EMBL" id="UPU34779.1"/>
    </source>
</evidence>
<dbReference type="Gene3D" id="3.40.50.300">
    <property type="entry name" value="P-loop containing nucleotide triphosphate hydrolases"/>
    <property type="match status" value="2"/>
</dbReference>
<keyword evidence="4 6" id="KW-0067">ATP-binding</keyword>
<dbReference type="PROSITE" id="PS51198">
    <property type="entry name" value="UVRD_HELICASE_ATP_BIND"/>
    <property type="match status" value="1"/>
</dbReference>
<dbReference type="Pfam" id="PF00580">
    <property type="entry name" value="UvrD-helicase"/>
    <property type="match status" value="1"/>
</dbReference>
<evidence type="ECO:0000256" key="1">
    <source>
        <dbReference type="ARBA" id="ARBA00022741"/>
    </source>
</evidence>
<evidence type="ECO:0000256" key="6">
    <source>
        <dbReference type="PROSITE-ProRule" id="PRU00560"/>
    </source>
</evidence>
<dbReference type="InterPro" id="IPR027417">
    <property type="entry name" value="P-loop_NTPase"/>
</dbReference>
<dbReference type="RefSeq" id="WP_248646467.1">
    <property type="nucleotide sequence ID" value="NZ_CP096574.1"/>
</dbReference>
<feature type="domain" description="UvrD-like helicase ATP-binding" evidence="7">
    <location>
        <begin position="228"/>
        <end position="554"/>
    </location>
</feature>
<organism evidence="8 9">
    <name type="scientific">Geomonas paludis</name>
    <dbReference type="NCBI Taxonomy" id="2740185"/>
    <lineage>
        <taxon>Bacteria</taxon>
        <taxon>Pseudomonadati</taxon>
        <taxon>Thermodesulfobacteriota</taxon>
        <taxon>Desulfuromonadia</taxon>
        <taxon>Geobacterales</taxon>
        <taxon>Geobacteraceae</taxon>
        <taxon>Geomonas</taxon>
    </lineage>
</organism>
<keyword evidence="9" id="KW-1185">Reference proteome</keyword>
<gene>
    <name evidence="8" type="ORF">M1B72_15155</name>
</gene>
<proteinExistence type="predicted"/>
<feature type="binding site" evidence="6">
    <location>
        <begin position="249"/>
        <end position="256"/>
    </location>
    <ligand>
        <name>ATP</name>
        <dbReference type="ChEBI" id="CHEBI:30616"/>
    </ligand>
</feature>
<dbReference type="SUPFAM" id="SSF52540">
    <property type="entry name" value="P-loop containing nucleoside triphosphate hydrolases"/>
    <property type="match status" value="1"/>
</dbReference>
<dbReference type="PANTHER" id="PTHR11070:SF2">
    <property type="entry name" value="ATP-DEPENDENT DNA HELICASE SRS2"/>
    <property type="match status" value="1"/>
</dbReference>
<accession>A0ABY4L9Y1</accession>
<dbReference type="Proteomes" id="UP000831485">
    <property type="component" value="Chromosome"/>
</dbReference>
<evidence type="ECO:0000256" key="3">
    <source>
        <dbReference type="ARBA" id="ARBA00022806"/>
    </source>
</evidence>